<organism evidence="1 2">
    <name type="scientific">Holotrichia oblita</name>
    <name type="common">Chafer beetle</name>
    <dbReference type="NCBI Taxonomy" id="644536"/>
    <lineage>
        <taxon>Eukaryota</taxon>
        <taxon>Metazoa</taxon>
        <taxon>Ecdysozoa</taxon>
        <taxon>Arthropoda</taxon>
        <taxon>Hexapoda</taxon>
        <taxon>Insecta</taxon>
        <taxon>Pterygota</taxon>
        <taxon>Neoptera</taxon>
        <taxon>Endopterygota</taxon>
        <taxon>Coleoptera</taxon>
        <taxon>Polyphaga</taxon>
        <taxon>Scarabaeiformia</taxon>
        <taxon>Scarabaeidae</taxon>
        <taxon>Melolonthinae</taxon>
        <taxon>Holotrichia</taxon>
    </lineage>
</organism>
<reference evidence="1" key="1">
    <citation type="submission" date="2022-04" db="EMBL/GenBank/DDBJ databases">
        <title>Chromosome-scale genome assembly of Holotrichia oblita Faldermann.</title>
        <authorList>
            <person name="Rongchong L."/>
        </authorList>
    </citation>
    <scope>NUCLEOTIDE SEQUENCE</scope>
    <source>
        <strain evidence="1">81SQS9</strain>
    </source>
</reference>
<evidence type="ECO:0000313" key="2">
    <source>
        <dbReference type="Proteomes" id="UP001056778"/>
    </source>
</evidence>
<sequence length="635" mass="72563">MSSSIKRAKTSEIWNYFTPIPSENFIANCNICKRKLSFKTTNSNLKKHLTSNHPTIALPSSTKGHQNLQRHQEQEQQQQQDPQHSQQQALTDVSDSTESTQSSTSKTVQSKMTTFLPKRMNIGGTKNITEKLMLLFIKDFQPFSIVEDEGFKQFVHALNSGYDLPSRHSISKTLLPTMYEQCRNECLDMTKNVKSVCLTTDCWTSVNTESYIAVTAHFLNDEFQLRHILLDCSLMKTQHTSINLATEIKRVVTEWGFQEKVLLAVTDNASNIKNAITKELNWKHFGCFAHTINLIVKDALDNDIVSSLLKKVKTIVAHFKKSSNSTEKLMLYQRNSGQNCLKLIQDVPTRWNYTFYMLNRFLELQDAIKSTIAIINVDLPILVAEEWNLCRELTTILQPLEKVTKLISTEQFPSASLVIPLVNGLIDVYKKLFNKTFTKDAEYVIGKIQFGLQSRFEHIEVSNTLSLSTFLDPRFKMIGFANQNCAENAKKKVISGVANLIESQNREDVGNTKEMNIPIDDDVDDDLSIWNIFDKSLSAYKPQGTSSSKAIIEVQRYLEDEFLHRSENPCMWWRENSYKYPVLSLFVQVKFCALATSVPCERIFSKAGLILSDRRSRLSANKTQKLLFLNCCSQK</sequence>
<dbReference type="Proteomes" id="UP001056778">
    <property type="component" value="Chromosome 1"/>
</dbReference>
<keyword evidence="2" id="KW-1185">Reference proteome</keyword>
<proteinExistence type="predicted"/>
<accession>A0ACB9TWK8</accession>
<evidence type="ECO:0000313" key="1">
    <source>
        <dbReference type="EMBL" id="KAI4470995.1"/>
    </source>
</evidence>
<protein>
    <submittedName>
        <fullName evidence="1">Zinc finger bed domain-containing protein 4</fullName>
    </submittedName>
</protein>
<name>A0ACB9TWK8_HOLOL</name>
<gene>
    <name evidence="1" type="ORF">MML48_1g05354</name>
</gene>
<comment type="caution">
    <text evidence="1">The sequence shown here is derived from an EMBL/GenBank/DDBJ whole genome shotgun (WGS) entry which is preliminary data.</text>
</comment>
<dbReference type="EMBL" id="CM043015">
    <property type="protein sequence ID" value="KAI4470995.1"/>
    <property type="molecule type" value="Genomic_DNA"/>
</dbReference>